<evidence type="ECO:0000259" key="4">
    <source>
        <dbReference type="Pfam" id="PF01494"/>
    </source>
</evidence>
<dbReference type="Proteomes" id="UP000800041">
    <property type="component" value="Unassembled WGS sequence"/>
</dbReference>
<dbReference type="AlphaFoldDB" id="A0A6G1GX18"/>
<dbReference type="EMBL" id="ML977162">
    <property type="protein sequence ID" value="KAF1985501.1"/>
    <property type="molecule type" value="Genomic_DNA"/>
</dbReference>
<keyword evidence="3" id="KW-0560">Oxidoreductase</keyword>
<keyword evidence="2" id="KW-0274">FAD</keyword>
<dbReference type="InterPro" id="IPR036188">
    <property type="entry name" value="FAD/NAD-bd_sf"/>
</dbReference>
<dbReference type="SUPFAM" id="SSF51905">
    <property type="entry name" value="FAD/NAD(P)-binding domain"/>
    <property type="match status" value="1"/>
</dbReference>
<proteinExistence type="predicted"/>
<reference evidence="5" key="1">
    <citation type="journal article" date="2020" name="Stud. Mycol.">
        <title>101 Dothideomycetes genomes: a test case for predicting lifestyles and emergence of pathogens.</title>
        <authorList>
            <person name="Haridas S."/>
            <person name="Albert R."/>
            <person name="Binder M."/>
            <person name="Bloem J."/>
            <person name="Labutti K."/>
            <person name="Salamov A."/>
            <person name="Andreopoulos B."/>
            <person name="Baker S."/>
            <person name="Barry K."/>
            <person name="Bills G."/>
            <person name="Bluhm B."/>
            <person name="Cannon C."/>
            <person name="Castanera R."/>
            <person name="Culley D."/>
            <person name="Daum C."/>
            <person name="Ezra D."/>
            <person name="Gonzalez J."/>
            <person name="Henrissat B."/>
            <person name="Kuo A."/>
            <person name="Liang C."/>
            <person name="Lipzen A."/>
            <person name="Lutzoni F."/>
            <person name="Magnuson J."/>
            <person name="Mondo S."/>
            <person name="Nolan M."/>
            <person name="Ohm R."/>
            <person name="Pangilinan J."/>
            <person name="Park H.-J."/>
            <person name="Ramirez L."/>
            <person name="Alfaro M."/>
            <person name="Sun H."/>
            <person name="Tritt A."/>
            <person name="Yoshinaga Y."/>
            <person name="Zwiers L.-H."/>
            <person name="Turgeon B."/>
            <person name="Goodwin S."/>
            <person name="Spatafora J."/>
            <person name="Crous P."/>
            <person name="Grigoriev I."/>
        </authorList>
    </citation>
    <scope>NUCLEOTIDE SEQUENCE</scope>
    <source>
        <strain evidence="5">CBS 113979</strain>
    </source>
</reference>
<evidence type="ECO:0000313" key="6">
    <source>
        <dbReference type="Proteomes" id="UP000800041"/>
    </source>
</evidence>
<dbReference type="PANTHER" id="PTHR46865">
    <property type="entry name" value="OXIDOREDUCTASE-RELATED"/>
    <property type="match status" value="1"/>
</dbReference>
<evidence type="ECO:0000256" key="3">
    <source>
        <dbReference type="ARBA" id="ARBA00023002"/>
    </source>
</evidence>
<dbReference type="PANTHER" id="PTHR46865:SF2">
    <property type="entry name" value="MONOOXYGENASE"/>
    <property type="match status" value="1"/>
</dbReference>
<accession>A0A6G1GX18</accession>
<dbReference type="InterPro" id="IPR002938">
    <property type="entry name" value="FAD-bd"/>
</dbReference>
<dbReference type="PRINTS" id="PR00420">
    <property type="entry name" value="RNGMNOXGNASE"/>
</dbReference>
<protein>
    <submittedName>
        <fullName evidence="5">FAD/NAD(P)-binding domain-containing protein</fullName>
    </submittedName>
</protein>
<dbReference type="InterPro" id="IPR051704">
    <property type="entry name" value="FAD_aromatic-hydroxylase"/>
</dbReference>
<dbReference type="Gene3D" id="3.50.50.60">
    <property type="entry name" value="FAD/NAD(P)-binding domain"/>
    <property type="match status" value="1"/>
</dbReference>
<dbReference type="Gene3D" id="3.30.9.10">
    <property type="entry name" value="D-Amino Acid Oxidase, subunit A, domain 2"/>
    <property type="match status" value="1"/>
</dbReference>
<dbReference type="GO" id="GO:0016491">
    <property type="term" value="F:oxidoreductase activity"/>
    <property type="evidence" value="ECO:0007669"/>
    <property type="project" value="UniProtKB-KW"/>
</dbReference>
<gene>
    <name evidence="5" type="ORF">K402DRAFT_379343</name>
</gene>
<sequence length="425" mass="46592">MPSSSPPLKVLVVGAGIAGTTLTFWLSKSPAVIEITILERAPTPRTAGQAVDIRGPAVKVMKEMGIEAEVLRRGTTEDGNRFVDEKGNIVAQFNKTGDSSKQSATSEYEILRADLARLLIDTTERRKGVKYVFGDSVANLEEKEDAVEVTFSSGSRPSETFDVVVAADGLSSRTRSLILPTDELENCYSFIGGYCSFFSIPSKPSDSKYASWLNFPGGRGVYIRPHQNPDTMGAYLMLCTPSHSTRDPAFDRALAQGQDEVKALIKERFRSLPWETDRLLQGMESADDFYCDELARMKLPRWTKGPCALLGDTAYAPTPISGMGTSIAMVGAFVLAGELSKHAKSREGEVAQALQSYESVLRPLVEKAQKLPWGAPQIANPQTWWGIAILRTLLKVVYWTGLDSLFDPGSSAKDTWQMPVYEWAA</sequence>
<dbReference type="Pfam" id="PF01494">
    <property type="entry name" value="FAD_binding_3"/>
    <property type="match status" value="1"/>
</dbReference>
<organism evidence="5 6">
    <name type="scientific">Aulographum hederae CBS 113979</name>
    <dbReference type="NCBI Taxonomy" id="1176131"/>
    <lineage>
        <taxon>Eukaryota</taxon>
        <taxon>Fungi</taxon>
        <taxon>Dikarya</taxon>
        <taxon>Ascomycota</taxon>
        <taxon>Pezizomycotina</taxon>
        <taxon>Dothideomycetes</taxon>
        <taxon>Pleosporomycetidae</taxon>
        <taxon>Aulographales</taxon>
        <taxon>Aulographaceae</taxon>
    </lineage>
</organism>
<evidence type="ECO:0000313" key="5">
    <source>
        <dbReference type="EMBL" id="KAF1985501.1"/>
    </source>
</evidence>
<dbReference type="GO" id="GO:0071949">
    <property type="term" value="F:FAD binding"/>
    <property type="evidence" value="ECO:0007669"/>
    <property type="project" value="InterPro"/>
</dbReference>
<keyword evidence="1" id="KW-0285">Flavoprotein</keyword>
<evidence type="ECO:0000256" key="2">
    <source>
        <dbReference type="ARBA" id="ARBA00022827"/>
    </source>
</evidence>
<name>A0A6G1GX18_9PEZI</name>
<dbReference type="OrthoDB" id="655030at2759"/>
<keyword evidence="6" id="KW-1185">Reference proteome</keyword>
<evidence type="ECO:0000256" key="1">
    <source>
        <dbReference type="ARBA" id="ARBA00022630"/>
    </source>
</evidence>
<feature type="domain" description="FAD-binding" evidence="4">
    <location>
        <begin position="9"/>
        <end position="368"/>
    </location>
</feature>